<dbReference type="Pfam" id="PF05090">
    <property type="entry name" value="HTTM"/>
    <property type="match status" value="1"/>
</dbReference>
<feature type="transmembrane region" description="Helical" evidence="5">
    <location>
        <begin position="240"/>
        <end position="261"/>
    </location>
</feature>
<dbReference type="AlphaFoldDB" id="A0A5B9R0A5"/>
<evidence type="ECO:0000256" key="3">
    <source>
        <dbReference type="ARBA" id="ARBA00022989"/>
    </source>
</evidence>
<dbReference type="PANTHER" id="PTHR39535:SF2">
    <property type="entry name" value="HTTM DOMAIN-CONTAINING PROTEIN"/>
    <property type="match status" value="1"/>
</dbReference>
<evidence type="ECO:0000313" key="8">
    <source>
        <dbReference type="Proteomes" id="UP000325286"/>
    </source>
</evidence>
<dbReference type="OrthoDB" id="267748at2"/>
<evidence type="ECO:0000256" key="5">
    <source>
        <dbReference type="SAM" id="Phobius"/>
    </source>
</evidence>
<dbReference type="InterPro" id="IPR011020">
    <property type="entry name" value="HTTM-like"/>
</dbReference>
<dbReference type="InterPro" id="IPR052964">
    <property type="entry name" value="Sporulation_signal_mat"/>
</dbReference>
<evidence type="ECO:0000256" key="2">
    <source>
        <dbReference type="ARBA" id="ARBA00022692"/>
    </source>
</evidence>
<feature type="transmembrane region" description="Helical" evidence="5">
    <location>
        <begin position="132"/>
        <end position="152"/>
    </location>
</feature>
<feature type="transmembrane region" description="Helical" evidence="5">
    <location>
        <begin position="15"/>
        <end position="42"/>
    </location>
</feature>
<comment type="subcellular location">
    <subcellularLocation>
        <location evidence="1">Endomembrane system</location>
        <topology evidence="1">Multi-pass membrane protein</topology>
    </subcellularLocation>
</comment>
<evidence type="ECO:0000313" key="7">
    <source>
        <dbReference type="EMBL" id="QEG39703.1"/>
    </source>
</evidence>
<proteinExistence type="predicted"/>
<dbReference type="PANTHER" id="PTHR39535">
    <property type="entry name" value="SPORULATION-DELAYING PROTEIN SDPB"/>
    <property type="match status" value="1"/>
</dbReference>
<feature type="transmembrane region" description="Helical" evidence="5">
    <location>
        <begin position="71"/>
        <end position="91"/>
    </location>
</feature>
<dbReference type="Proteomes" id="UP000325286">
    <property type="component" value="Chromosome"/>
</dbReference>
<sequence length="313" mass="35290">MIGCCSGLMQRVDRFLFASCSPATCVLLRVAYAALLLIYVSVWSLDAVRWFSDVGVLHVDTARTLSQGPSWALFFWLPATPTMVKVCLAILGIQSLCLLLGIGSRFQAACIFLWLVSFQSRNSLIADREDDVFRVFAFCLMFMPLDHAWSLGKRWWPQLYRRLTREANAGPTAAAVRDQAAAWGLRLLQIHLTLMYLSAAASKWLGVAWRDGSALFYVYQMDNLFGRGPLPEMITQSDHLIRLATWSVLVVETALPFALWYRRTRVAAVVLGIGLHLSIEYTMHLFLFQWIMVISLLSFIDLPSRTASKPKSA</sequence>
<keyword evidence="3 5" id="KW-1133">Transmembrane helix</keyword>
<evidence type="ECO:0000259" key="6">
    <source>
        <dbReference type="SMART" id="SM00752"/>
    </source>
</evidence>
<protein>
    <submittedName>
        <fullName evidence="7">Vitamin K-dependent gamma-carboxylase</fullName>
    </submittedName>
</protein>
<keyword evidence="2 5" id="KW-0812">Transmembrane</keyword>
<evidence type="ECO:0000256" key="1">
    <source>
        <dbReference type="ARBA" id="ARBA00004127"/>
    </source>
</evidence>
<gene>
    <name evidence="7" type="ORF">UC8_17010</name>
</gene>
<evidence type="ECO:0000256" key="4">
    <source>
        <dbReference type="ARBA" id="ARBA00023136"/>
    </source>
</evidence>
<keyword evidence="4 5" id="KW-0472">Membrane</keyword>
<organism evidence="7 8">
    <name type="scientific">Roseimaritima ulvae</name>
    <dbReference type="NCBI Taxonomy" id="980254"/>
    <lineage>
        <taxon>Bacteria</taxon>
        <taxon>Pseudomonadati</taxon>
        <taxon>Planctomycetota</taxon>
        <taxon>Planctomycetia</taxon>
        <taxon>Pirellulales</taxon>
        <taxon>Pirellulaceae</taxon>
        <taxon>Roseimaritima</taxon>
    </lineage>
</organism>
<keyword evidence="8" id="KW-1185">Reference proteome</keyword>
<dbReference type="KEGG" id="rul:UC8_17010"/>
<feature type="transmembrane region" description="Helical" evidence="5">
    <location>
        <begin position="98"/>
        <end position="120"/>
    </location>
</feature>
<dbReference type="EMBL" id="CP042914">
    <property type="protein sequence ID" value="QEG39703.1"/>
    <property type="molecule type" value="Genomic_DNA"/>
</dbReference>
<reference evidence="7 8" key="1">
    <citation type="submission" date="2019-08" db="EMBL/GenBank/DDBJ databases">
        <title>Deep-cultivation of Planctomycetes and their phenomic and genomic characterization uncovers novel biology.</title>
        <authorList>
            <person name="Wiegand S."/>
            <person name="Jogler M."/>
            <person name="Boedeker C."/>
            <person name="Pinto D."/>
            <person name="Vollmers J."/>
            <person name="Rivas-Marin E."/>
            <person name="Kohn T."/>
            <person name="Peeters S.H."/>
            <person name="Heuer A."/>
            <person name="Rast P."/>
            <person name="Oberbeckmann S."/>
            <person name="Bunk B."/>
            <person name="Jeske O."/>
            <person name="Meyerdierks A."/>
            <person name="Storesund J.E."/>
            <person name="Kallscheuer N."/>
            <person name="Luecker S."/>
            <person name="Lage O.M."/>
            <person name="Pohl T."/>
            <person name="Merkel B.J."/>
            <person name="Hornburger P."/>
            <person name="Mueller R.-W."/>
            <person name="Bruemmer F."/>
            <person name="Labrenz M."/>
            <person name="Spormann A.M."/>
            <person name="Op den Camp H."/>
            <person name="Overmann J."/>
            <person name="Amann R."/>
            <person name="Jetten M.S.M."/>
            <person name="Mascher T."/>
            <person name="Medema M.H."/>
            <person name="Devos D.P."/>
            <person name="Kaster A.-K."/>
            <person name="Ovreas L."/>
            <person name="Rohde M."/>
            <person name="Galperin M.Y."/>
            <person name="Jogler C."/>
        </authorList>
    </citation>
    <scope>NUCLEOTIDE SEQUENCE [LARGE SCALE GENOMIC DNA]</scope>
    <source>
        <strain evidence="7 8">UC8</strain>
    </source>
</reference>
<accession>A0A5B9R0A5</accession>
<dbReference type="RefSeq" id="WP_084428019.1">
    <property type="nucleotide sequence ID" value="NZ_CP042914.1"/>
</dbReference>
<dbReference type="InterPro" id="IPR053934">
    <property type="entry name" value="HTTM_dom"/>
</dbReference>
<dbReference type="GO" id="GO:0012505">
    <property type="term" value="C:endomembrane system"/>
    <property type="evidence" value="ECO:0007669"/>
    <property type="project" value="UniProtKB-SubCell"/>
</dbReference>
<name>A0A5B9R0A5_9BACT</name>
<dbReference type="SMART" id="SM00752">
    <property type="entry name" value="HTTM"/>
    <property type="match status" value="1"/>
</dbReference>
<feature type="domain" description="HTTM-like" evidence="6">
    <location>
        <begin position="17"/>
        <end position="304"/>
    </location>
</feature>